<keyword evidence="1" id="KW-0812">Transmembrane</keyword>
<feature type="transmembrane region" description="Helical" evidence="1">
    <location>
        <begin position="172"/>
        <end position="193"/>
    </location>
</feature>
<dbReference type="InterPro" id="IPR021913">
    <property type="entry name" value="DUF3526"/>
</dbReference>
<dbReference type="RefSeq" id="WP_251779099.1">
    <property type="nucleotide sequence ID" value="NZ_JAMKFE010000007.1"/>
</dbReference>
<dbReference type="Pfam" id="PF12040">
    <property type="entry name" value="DUF3526"/>
    <property type="match status" value="1"/>
</dbReference>
<feature type="transmembrane region" description="Helical" evidence="1">
    <location>
        <begin position="244"/>
        <end position="262"/>
    </location>
</feature>
<sequence length="463" mass="51187">MSASLVIARRELTELWRDGRLLVAGGLVLLLVATALAVNWQQVRNSEAERQAAQTLDYEDWLKQDRRHPHDAAHQGMHVFKPQPPLAVVDPGITPYVGSTIWLQAHRQSELRFRPAQDATGLQRFGSLSMAWVLQVLGPLVVIVLGFNAFAGERELGTLRQTLSLGVAPRKILAGKALALLVALALFLVPVAWGTLWSVAPSLASLDTWSRMAGLVLGYLLYFGIAVMGVLAVSALAPSTRVSLIVLLSAWVVSVALAPRLVSDVARHWHPSPSRQAFDQSLDQDLDASYRRAWREQFGTEKRWGPDLPLNRWGYALRVDDQAGYTVSDHHFQTLWGSFAAQQRVQEWAGLAIPLLALRAWSMGMAGTDFEAHRHFSVAAEKHRRLMQDIISDDLVEHADPLGHQHFSYQADPHLWAQVPRFDHAPPSSLDAWRHNVLSLLVLTAVLAATSATAVWAAGARKP</sequence>
<feature type="transmembrane region" description="Helical" evidence="1">
    <location>
        <begin position="213"/>
        <end position="237"/>
    </location>
</feature>
<protein>
    <submittedName>
        <fullName evidence="2">ABC transporter permease subunit</fullName>
    </submittedName>
</protein>
<feature type="transmembrane region" description="Helical" evidence="1">
    <location>
        <begin position="132"/>
        <end position="151"/>
    </location>
</feature>
<dbReference type="Pfam" id="PF12679">
    <property type="entry name" value="ABC2_membrane_2"/>
    <property type="match status" value="1"/>
</dbReference>
<reference evidence="2" key="1">
    <citation type="submission" date="2022-05" db="EMBL/GenBank/DDBJ databases">
        <title>Schlegelella sp. nov., isolated from mangrove soil.</title>
        <authorList>
            <person name="Liu Y."/>
            <person name="Ge X."/>
            <person name="Liu W."/>
        </authorList>
    </citation>
    <scope>NUCLEOTIDE SEQUENCE</scope>
    <source>
        <strain evidence="2">S2-27</strain>
    </source>
</reference>
<evidence type="ECO:0000313" key="2">
    <source>
        <dbReference type="EMBL" id="MCM5680650.1"/>
    </source>
</evidence>
<feature type="transmembrane region" description="Helical" evidence="1">
    <location>
        <begin position="437"/>
        <end position="458"/>
    </location>
</feature>
<proteinExistence type="predicted"/>
<name>A0ABT0YPI9_9BURK</name>
<keyword evidence="3" id="KW-1185">Reference proteome</keyword>
<dbReference type="PANTHER" id="PTHR43471:SF1">
    <property type="entry name" value="ABC TRANSPORTER PERMEASE PROTEIN NOSY-RELATED"/>
    <property type="match status" value="1"/>
</dbReference>
<organism evidence="2 3">
    <name type="scientific">Caldimonas mangrovi</name>
    <dbReference type="NCBI Taxonomy" id="2944811"/>
    <lineage>
        <taxon>Bacteria</taxon>
        <taxon>Pseudomonadati</taxon>
        <taxon>Pseudomonadota</taxon>
        <taxon>Betaproteobacteria</taxon>
        <taxon>Burkholderiales</taxon>
        <taxon>Sphaerotilaceae</taxon>
        <taxon>Caldimonas</taxon>
    </lineage>
</organism>
<accession>A0ABT0YPI9</accession>
<dbReference type="EMBL" id="JAMKFE010000007">
    <property type="protein sequence ID" value="MCM5680650.1"/>
    <property type="molecule type" value="Genomic_DNA"/>
</dbReference>
<feature type="transmembrane region" description="Helical" evidence="1">
    <location>
        <begin position="21"/>
        <end position="40"/>
    </location>
</feature>
<keyword evidence="1" id="KW-1133">Transmembrane helix</keyword>
<dbReference type="Proteomes" id="UP001165541">
    <property type="component" value="Unassembled WGS sequence"/>
</dbReference>
<dbReference type="PANTHER" id="PTHR43471">
    <property type="entry name" value="ABC TRANSPORTER PERMEASE"/>
    <property type="match status" value="1"/>
</dbReference>
<evidence type="ECO:0000313" key="3">
    <source>
        <dbReference type="Proteomes" id="UP001165541"/>
    </source>
</evidence>
<evidence type="ECO:0000256" key="1">
    <source>
        <dbReference type="SAM" id="Phobius"/>
    </source>
</evidence>
<gene>
    <name evidence="2" type="ORF">M8A51_14075</name>
</gene>
<keyword evidence="1" id="KW-0472">Membrane</keyword>
<comment type="caution">
    <text evidence="2">The sequence shown here is derived from an EMBL/GenBank/DDBJ whole genome shotgun (WGS) entry which is preliminary data.</text>
</comment>